<dbReference type="InterPro" id="IPR044770">
    <property type="entry name" value="MFS_spinster-like"/>
</dbReference>
<dbReference type="AlphaFoldDB" id="A0A7I7XQS3"/>
<dbReference type="PROSITE" id="PS50850">
    <property type="entry name" value="MFS"/>
    <property type="match status" value="1"/>
</dbReference>
<keyword evidence="3" id="KW-0812">Transmembrane</keyword>
<keyword evidence="7" id="KW-1185">Reference proteome</keyword>
<organism evidence="6 7">
    <name type="scientific">Mycolicibacterium confluentis</name>
    <dbReference type="NCBI Taxonomy" id="28047"/>
    <lineage>
        <taxon>Bacteria</taxon>
        <taxon>Bacillati</taxon>
        <taxon>Actinomycetota</taxon>
        <taxon>Actinomycetes</taxon>
        <taxon>Mycobacteriales</taxon>
        <taxon>Mycobacteriaceae</taxon>
        <taxon>Mycolicibacterium</taxon>
    </lineage>
</organism>
<dbReference type="PANTHER" id="PTHR23505:SF79">
    <property type="entry name" value="PROTEIN SPINSTER"/>
    <property type="match status" value="1"/>
</dbReference>
<dbReference type="RefSeq" id="WP_085153537.1">
    <property type="nucleotide sequence ID" value="NZ_AP022612.1"/>
</dbReference>
<keyword evidence="4" id="KW-1133">Transmembrane helix</keyword>
<dbReference type="PANTHER" id="PTHR23505">
    <property type="entry name" value="SPINSTER"/>
    <property type="match status" value="1"/>
</dbReference>
<dbReference type="OrthoDB" id="7497327at2"/>
<sequence>MRTAGDDTAVTDPAHQSTHTPRHAWTAVILLALVGTLNYADRFLPAVLAEPIKNDLALSDTAIGVINGFGFLIVYAILGIVIARVADRGAFGLVISSCLTLWGAMTMLGGWVQSGFQLALTRVGVAIGEAGSTPAAHAYVARNFAPHKRAAPLAVITLSIPLASAASLIGGGLLAQSLGWRTAFVVMGALSIAVAPLVLLVLGRRQALPAQAPTERVVSGRWWDLLSKPSYRAVVAGAACISVAGYALTTFAPAFLMRSRGMSLGEVAWQYGVASGVTGVLGLLVVGRLADRLSARDPRWLLWLVAITTAAMVPFSLAALLVDDAVVTVWCIALSYVIGTAYMAPSIAAIQRLVRPEQRATASAIFLFFGAVVGSLGPFLTGMISDALTAELGNMALERALFLVPVFQVISVGCYLWANRRFAQEIVDIPEAVATPVG</sequence>
<proteinExistence type="predicted"/>
<dbReference type="InterPro" id="IPR036259">
    <property type="entry name" value="MFS_trans_sf"/>
</dbReference>
<dbReference type="SUPFAM" id="SSF103473">
    <property type="entry name" value="MFS general substrate transporter"/>
    <property type="match status" value="1"/>
</dbReference>
<accession>A0A7I7XQS3</accession>
<dbReference type="Proteomes" id="UP000466931">
    <property type="component" value="Chromosome"/>
</dbReference>
<dbReference type="InterPro" id="IPR011701">
    <property type="entry name" value="MFS"/>
</dbReference>
<dbReference type="GO" id="GO:0022857">
    <property type="term" value="F:transmembrane transporter activity"/>
    <property type="evidence" value="ECO:0007669"/>
    <property type="project" value="InterPro"/>
</dbReference>
<dbReference type="Gene3D" id="1.20.1250.20">
    <property type="entry name" value="MFS general substrate transporter like domains"/>
    <property type="match status" value="1"/>
</dbReference>
<evidence type="ECO:0000313" key="7">
    <source>
        <dbReference type="Proteomes" id="UP000466931"/>
    </source>
</evidence>
<reference evidence="6" key="1">
    <citation type="journal article" date="2019" name="Emerg. Microbes Infect.">
        <title>Comprehensive subspecies identification of 175 nontuberculous mycobacteria species based on 7547 genomic profiles.</title>
        <authorList>
            <person name="Matsumoto Y."/>
            <person name="Kinjo T."/>
            <person name="Motooka D."/>
            <person name="Nabeya D."/>
            <person name="Jung N."/>
            <person name="Uechi K."/>
            <person name="Horii T."/>
            <person name="Iida T."/>
            <person name="Fujita J."/>
            <person name="Nakamura S."/>
        </authorList>
    </citation>
    <scope>NUCLEOTIDE SEQUENCE [LARGE SCALE GENOMIC DNA]</scope>
    <source>
        <strain evidence="6">JCM 13671</strain>
    </source>
</reference>
<dbReference type="EMBL" id="AP022612">
    <property type="protein sequence ID" value="BBZ31591.1"/>
    <property type="molecule type" value="Genomic_DNA"/>
</dbReference>
<evidence type="ECO:0000256" key="4">
    <source>
        <dbReference type="ARBA" id="ARBA00022989"/>
    </source>
</evidence>
<dbReference type="InterPro" id="IPR020846">
    <property type="entry name" value="MFS_dom"/>
</dbReference>
<reference evidence="6" key="2">
    <citation type="submission" date="2020-02" db="EMBL/GenBank/DDBJ databases">
        <authorList>
            <person name="Matsumoto Y."/>
            <person name="Motooka D."/>
            <person name="Nakamura S."/>
        </authorList>
    </citation>
    <scope>NUCLEOTIDE SEQUENCE</scope>
    <source>
        <strain evidence="6">JCM 13671</strain>
    </source>
</reference>
<evidence type="ECO:0000256" key="1">
    <source>
        <dbReference type="ARBA" id="ARBA00004651"/>
    </source>
</evidence>
<dbReference type="GO" id="GO:0005886">
    <property type="term" value="C:plasma membrane"/>
    <property type="evidence" value="ECO:0007669"/>
    <property type="project" value="UniProtKB-SubCell"/>
</dbReference>
<evidence type="ECO:0000256" key="2">
    <source>
        <dbReference type="ARBA" id="ARBA00022448"/>
    </source>
</evidence>
<evidence type="ECO:0000256" key="3">
    <source>
        <dbReference type="ARBA" id="ARBA00022692"/>
    </source>
</evidence>
<dbReference type="Pfam" id="PF07690">
    <property type="entry name" value="MFS_1"/>
    <property type="match status" value="1"/>
</dbReference>
<gene>
    <name evidence="6" type="ORF">MCNF_01960</name>
</gene>
<keyword evidence="2" id="KW-0813">Transport</keyword>
<protein>
    <submittedName>
        <fullName evidence="6">MFS-type efflux pump</fullName>
    </submittedName>
</protein>
<evidence type="ECO:0000313" key="6">
    <source>
        <dbReference type="EMBL" id="BBZ31591.1"/>
    </source>
</evidence>
<comment type="subcellular location">
    <subcellularLocation>
        <location evidence="1">Cell membrane</location>
        <topology evidence="1">Multi-pass membrane protein</topology>
    </subcellularLocation>
</comment>
<evidence type="ECO:0000256" key="5">
    <source>
        <dbReference type="ARBA" id="ARBA00023136"/>
    </source>
</evidence>
<keyword evidence="5" id="KW-0472">Membrane</keyword>
<dbReference type="CDD" id="cd17328">
    <property type="entry name" value="MFS_spinster_like"/>
    <property type="match status" value="1"/>
</dbReference>
<name>A0A7I7XQS3_9MYCO</name>